<evidence type="ECO:0000313" key="7">
    <source>
        <dbReference type="EMBL" id="MDO1446858.1"/>
    </source>
</evidence>
<dbReference type="InterPro" id="IPR036388">
    <property type="entry name" value="WH-like_DNA-bd_sf"/>
</dbReference>
<evidence type="ECO:0000256" key="1">
    <source>
        <dbReference type="ARBA" id="ARBA00010641"/>
    </source>
</evidence>
<feature type="domain" description="RNA polymerase sigma factor 70 region 4 type 2" evidence="6">
    <location>
        <begin position="125"/>
        <end position="177"/>
    </location>
</feature>
<dbReference type="NCBIfam" id="TIGR02937">
    <property type="entry name" value="sigma70-ECF"/>
    <property type="match status" value="1"/>
</dbReference>
<evidence type="ECO:0000259" key="6">
    <source>
        <dbReference type="Pfam" id="PF08281"/>
    </source>
</evidence>
<comment type="similarity">
    <text evidence="1">Belongs to the sigma-70 factor family. ECF subfamily.</text>
</comment>
<evidence type="ECO:0000256" key="3">
    <source>
        <dbReference type="ARBA" id="ARBA00023082"/>
    </source>
</evidence>
<evidence type="ECO:0000256" key="4">
    <source>
        <dbReference type="ARBA" id="ARBA00023163"/>
    </source>
</evidence>
<dbReference type="Pfam" id="PF04542">
    <property type="entry name" value="Sigma70_r2"/>
    <property type="match status" value="1"/>
</dbReference>
<dbReference type="SUPFAM" id="SSF88659">
    <property type="entry name" value="Sigma3 and sigma4 domains of RNA polymerase sigma factors"/>
    <property type="match status" value="1"/>
</dbReference>
<name>A0ABT8R6G0_9BACT</name>
<dbReference type="PANTHER" id="PTHR43133">
    <property type="entry name" value="RNA POLYMERASE ECF-TYPE SIGMA FACTO"/>
    <property type="match status" value="1"/>
</dbReference>
<keyword evidence="2" id="KW-0805">Transcription regulation</keyword>
<dbReference type="RefSeq" id="WP_302037662.1">
    <property type="nucleotide sequence ID" value="NZ_JAUKPO010000005.1"/>
</dbReference>
<dbReference type="InterPro" id="IPR014284">
    <property type="entry name" value="RNA_pol_sigma-70_dom"/>
</dbReference>
<evidence type="ECO:0000259" key="5">
    <source>
        <dbReference type="Pfam" id="PF04542"/>
    </source>
</evidence>
<dbReference type="Gene3D" id="1.10.1740.10">
    <property type="match status" value="1"/>
</dbReference>
<reference evidence="7" key="1">
    <citation type="submission" date="2023-07" db="EMBL/GenBank/DDBJ databases">
        <title>The genome sequence of Rhodocytophaga aerolata KACC 12507.</title>
        <authorList>
            <person name="Zhang X."/>
        </authorList>
    </citation>
    <scope>NUCLEOTIDE SEQUENCE</scope>
    <source>
        <strain evidence="7">KACC 12507</strain>
    </source>
</reference>
<dbReference type="EMBL" id="JAUKPO010000005">
    <property type="protein sequence ID" value="MDO1446858.1"/>
    <property type="molecule type" value="Genomic_DNA"/>
</dbReference>
<dbReference type="Pfam" id="PF08281">
    <property type="entry name" value="Sigma70_r4_2"/>
    <property type="match status" value="1"/>
</dbReference>
<accession>A0ABT8R6G0</accession>
<dbReference type="PANTHER" id="PTHR43133:SF46">
    <property type="entry name" value="RNA POLYMERASE SIGMA-70 FACTOR ECF SUBFAMILY"/>
    <property type="match status" value="1"/>
</dbReference>
<evidence type="ECO:0000256" key="2">
    <source>
        <dbReference type="ARBA" id="ARBA00023015"/>
    </source>
</evidence>
<dbReference type="InterPro" id="IPR013324">
    <property type="entry name" value="RNA_pol_sigma_r3/r4-like"/>
</dbReference>
<keyword evidence="4" id="KW-0804">Transcription</keyword>
<dbReference type="InterPro" id="IPR013325">
    <property type="entry name" value="RNA_pol_sigma_r2"/>
</dbReference>
<dbReference type="Gene3D" id="1.10.10.10">
    <property type="entry name" value="Winged helix-like DNA-binding domain superfamily/Winged helix DNA-binding domain"/>
    <property type="match status" value="1"/>
</dbReference>
<feature type="domain" description="RNA polymerase sigma-70 region 2" evidence="5">
    <location>
        <begin position="31"/>
        <end position="97"/>
    </location>
</feature>
<evidence type="ECO:0000313" key="8">
    <source>
        <dbReference type="Proteomes" id="UP001168528"/>
    </source>
</evidence>
<organism evidence="7 8">
    <name type="scientific">Rhodocytophaga aerolata</name>
    <dbReference type="NCBI Taxonomy" id="455078"/>
    <lineage>
        <taxon>Bacteria</taxon>
        <taxon>Pseudomonadati</taxon>
        <taxon>Bacteroidota</taxon>
        <taxon>Cytophagia</taxon>
        <taxon>Cytophagales</taxon>
        <taxon>Rhodocytophagaceae</taxon>
        <taxon>Rhodocytophaga</taxon>
    </lineage>
</organism>
<gene>
    <name evidence="7" type="ORF">Q0590_11375</name>
</gene>
<dbReference type="InterPro" id="IPR039425">
    <property type="entry name" value="RNA_pol_sigma-70-like"/>
</dbReference>
<sequence>MNWNFYIYKSDTEEKLIRACQKGDAIAQREIYNKYSRKMMGICMRYVNSQFEAEDILISGFMRVFDKIGQYKHEGSFEGWLRRVMVNEALGYIRKNKSIYLEVEIEKAEYHKEINTEAYTGLEAEDLLKLVQQLPHGYKTVFNLYAIEGYSHKEIAEMLQISENTSKSQLSRARALLQQYLQEIEKKTADEKTGYKLPKAGVAAR</sequence>
<dbReference type="Proteomes" id="UP001168528">
    <property type="component" value="Unassembled WGS sequence"/>
</dbReference>
<comment type="caution">
    <text evidence="7">The sequence shown here is derived from an EMBL/GenBank/DDBJ whole genome shotgun (WGS) entry which is preliminary data.</text>
</comment>
<proteinExistence type="inferred from homology"/>
<dbReference type="InterPro" id="IPR013249">
    <property type="entry name" value="RNA_pol_sigma70_r4_t2"/>
</dbReference>
<dbReference type="InterPro" id="IPR007627">
    <property type="entry name" value="RNA_pol_sigma70_r2"/>
</dbReference>
<dbReference type="SUPFAM" id="SSF88946">
    <property type="entry name" value="Sigma2 domain of RNA polymerase sigma factors"/>
    <property type="match status" value="1"/>
</dbReference>
<dbReference type="CDD" id="cd06171">
    <property type="entry name" value="Sigma70_r4"/>
    <property type="match status" value="1"/>
</dbReference>
<keyword evidence="3" id="KW-0731">Sigma factor</keyword>
<keyword evidence="8" id="KW-1185">Reference proteome</keyword>
<protein>
    <submittedName>
        <fullName evidence="7">Sigma-70 family RNA polymerase sigma factor</fullName>
    </submittedName>
</protein>